<dbReference type="InterPro" id="IPR016875">
    <property type="entry name" value="UCP028200"/>
</dbReference>
<gene>
    <name evidence="1" type="ORF">EV677_0423</name>
</gene>
<dbReference type="EMBL" id="SNWF01000004">
    <property type="protein sequence ID" value="TDN93888.1"/>
    <property type="molecule type" value="Genomic_DNA"/>
</dbReference>
<reference evidence="1 2" key="1">
    <citation type="submission" date="2019-03" db="EMBL/GenBank/DDBJ databases">
        <title>Genomic Encyclopedia of Type Strains, Phase IV (KMG-IV): sequencing the most valuable type-strain genomes for metagenomic binning, comparative biology and taxonomic classification.</title>
        <authorList>
            <person name="Goeker M."/>
        </authorList>
    </citation>
    <scope>NUCLEOTIDE SEQUENCE [LARGE SCALE GENOMIC DNA]</scope>
    <source>
        <strain evidence="1 2">DSM 18555</strain>
    </source>
</reference>
<sequence length="298" mass="34248">MQNFITRPLGPFAKKISILCMTILLLGCSAARLGYSNGEMISYWWLDSYVDFDSEQKPWVKNRIDQVFAWHRKTQLKEYVRLISRTQHRDLGTVTQADLMGDYNDAKTRVLMIADRAVPELADLALSLDAEQIANVEKKFSKSNDKFRKEYLSGDTESRQEFRYKKALKQAEYWFGNFSREQQAKIRIASDARPLNNDLLMIERVNRQQELVALLKKIQTEKPGREATITMLKKFVAATVDHFGNKQHQVFFDESTAATAGMVANIMHIATPAQKTHFVQALQDWISDFNRLSTKAAA</sequence>
<proteinExistence type="predicted"/>
<evidence type="ECO:0008006" key="3">
    <source>
        <dbReference type="Google" id="ProtNLM"/>
    </source>
</evidence>
<evidence type="ECO:0000313" key="2">
    <source>
        <dbReference type="Proteomes" id="UP000294737"/>
    </source>
</evidence>
<protein>
    <recommendedName>
        <fullName evidence="3">Lipoprotein</fullName>
    </recommendedName>
</protein>
<accession>A0A4V3BW80</accession>
<name>A0A4V3BW80_9BURK</name>
<comment type="caution">
    <text evidence="1">The sequence shown here is derived from an EMBL/GenBank/DDBJ whole genome shotgun (WGS) entry which is preliminary data.</text>
</comment>
<organism evidence="1 2">
    <name type="scientific">Herminiimonas fonticola</name>
    <dbReference type="NCBI Taxonomy" id="303380"/>
    <lineage>
        <taxon>Bacteria</taxon>
        <taxon>Pseudomonadati</taxon>
        <taxon>Pseudomonadota</taxon>
        <taxon>Betaproteobacteria</taxon>
        <taxon>Burkholderiales</taxon>
        <taxon>Oxalobacteraceae</taxon>
        <taxon>Herminiimonas</taxon>
    </lineage>
</organism>
<dbReference type="PIRSF" id="PIRSF028200">
    <property type="entry name" value="UCP028200"/>
    <property type="match status" value="1"/>
</dbReference>
<dbReference type="OrthoDB" id="5767052at2"/>
<dbReference type="PROSITE" id="PS51257">
    <property type="entry name" value="PROKAR_LIPOPROTEIN"/>
    <property type="match status" value="1"/>
</dbReference>
<dbReference type="Pfam" id="PF19795">
    <property type="entry name" value="DUF6279"/>
    <property type="match status" value="1"/>
</dbReference>
<evidence type="ECO:0000313" key="1">
    <source>
        <dbReference type="EMBL" id="TDN93888.1"/>
    </source>
</evidence>
<keyword evidence="2" id="KW-1185">Reference proteome</keyword>
<dbReference type="AlphaFoldDB" id="A0A4V3BW80"/>
<dbReference type="Proteomes" id="UP000294737">
    <property type="component" value="Unassembled WGS sequence"/>
</dbReference>